<evidence type="ECO:0000313" key="2">
    <source>
        <dbReference type="EMBL" id="QHT70755.1"/>
    </source>
</evidence>
<dbReference type="KEGG" id="rhoz:GXP67_30960"/>
<reference evidence="2 3" key="1">
    <citation type="submission" date="2020-01" db="EMBL/GenBank/DDBJ databases">
        <authorList>
            <person name="Kim M.K."/>
        </authorList>
    </citation>
    <scope>NUCLEOTIDE SEQUENCE [LARGE SCALE GENOMIC DNA]</scope>
    <source>
        <strain evidence="2 3">172606-1</strain>
    </source>
</reference>
<accession>A0A6C0GRM4</accession>
<protein>
    <submittedName>
        <fullName evidence="2">Uncharacterized protein</fullName>
    </submittedName>
</protein>
<feature type="compositionally biased region" description="Basic residues" evidence="1">
    <location>
        <begin position="280"/>
        <end position="292"/>
    </location>
</feature>
<organism evidence="2 3">
    <name type="scientific">Rhodocytophaga rosea</name>
    <dbReference type="NCBI Taxonomy" id="2704465"/>
    <lineage>
        <taxon>Bacteria</taxon>
        <taxon>Pseudomonadati</taxon>
        <taxon>Bacteroidota</taxon>
        <taxon>Cytophagia</taxon>
        <taxon>Cytophagales</taxon>
        <taxon>Rhodocytophagaceae</taxon>
        <taxon>Rhodocytophaga</taxon>
    </lineage>
</organism>
<evidence type="ECO:0000313" key="3">
    <source>
        <dbReference type="Proteomes" id="UP000480178"/>
    </source>
</evidence>
<dbReference type="EMBL" id="CP048222">
    <property type="protein sequence ID" value="QHT70755.1"/>
    <property type="molecule type" value="Genomic_DNA"/>
</dbReference>
<sequence length="292" mass="33030">MSFIDNNCKAVFKGSELGKAFSWNNLAKRFEPATTYNNKAKIHTKSDLPGQLIVTRETMKAVSSAVATVYHQLRKDPLQGDYFESAFIRKLDKIDLITPLLNYPVPLSVQQVTGVAERFKAFKKAKLPQIEKKEKAYFNKQVDIGLKFIEKMQQSELNGKLSFLFRYNLSVTKKGDQLFLTHTKGKHLSLPLEADKRRLVMGEGNIIPLIDTSKLIPFTKKEKDLIALIASGKENVGNKKCQQIIKVEPVQMAKVNHTATTLFDAADSHNYGEGVDSHHGLNKKKKRRQRIS</sequence>
<name>A0A6C0GRM4_9BACT</name>
<feature type="region of interest" description="Disordered" evidence="1">
    <location>
        <begin position="273"/>
        <end position="292"/>
    </location>
</feature>
<dbReference type="Proteomes" id="UP000480178">
    <property type="component" value="Chromosome"/>
</dbReference>
<keyword evidence="3" id="KW-1185">Reference proteome</keyword>
<dbReference type="AlphaFoldDB" id="A0A6C0GRM4"/>
<proteinExistence type="predicted"/>
<dbReference type="RefSeq" id="WP_162446727.1">
    <property type="nucleotide sequence ID" value="NZ_CP048222.1"/>
</dbReference>
<gene>
    <name evidence="2" type="ORF">GXP67_30960</name>
</gene>
<evidence type="ECO:0000256" key="1">
    <source>
        <dbReference type="SAM" id="MobiDB-lite"/>
    </source>
</evidence>